<sequence length="118" mass="12678">MKLSNPGANRRSINESSPLPPVPGGSHYRLWTVGIDRPGVIYLGRAESRQLDAEGDGRAERAHDDTPGRETGAFTEVDRAASTVTSAASSRSVGVPRTTLTSGSLSIDRAYDVRRDIR</sequence>
<organism evidence="2 3">
    <name type="scientific">Paractinoplanes tereljensis</name>
    <dbReference type="NCBI Taxonomy" id="571912"/>
    <lineage>
        <taxon>Bacteria</taxon>
        <taxon>Bacillati</taxon>
        <taxon>Actinomycetota</taxon>
        <taxon>Actinomycetes</taxon>
        <taxon>Micromonosporales</taxon>
        <taxon>Micromonosporaceae</taxon>
        <taxon>Paractinoplanes</taxon>
    </lineage>
</organism>
<evidence type="ECO:0000256" key="1">
    <source>
        <dbReference type="SAM" id="MobiDB-lite"/>
    </source>
</evidence>
<keyword evidence="3" id="KW-1185">Reference proteome</keyword>
<gene>
    <name evidence="2" type="ORF">Ate02nite_71940</name>
</gene>
<feature type="region of interest" description="Disordered" evidence="1">
    <location>
        <begin position="50"/>
        <end position="71"/>
    </location>
</feature>
<feature type="compositionally biased region" description="Basic and acidic residues" evidence="1">
    <location>
        <begin position="50"/>
        <end position="68"/>
    </location>
</feature>
<proteinExistence type="predicted"/>
<evidence type="ECO:0000313" key="3">
    <source>
        <dbReference type="Proteomes" id="UP000623608"/>
    </source>
</evidence>
<name>A0A919NV28_9ACTN</name>
<reference evidence="2" key="1">
    <citation type="submission" date="2021-01" db="EMBL/GenBank/DDBJ databases">
        <title>Whole genome shotgun sequence of Actinoplanes tereljensis NBRC 105297.</title>
        <authorList>
            <person name="Komaki H."/>
            <person name="Tamura T."/>
        </authorList>
    </citation>
    <scope>NUCLEOTIDE SEQUENCE</scope>
    <source>
        <strain evidence="2">NBRC 105297</strain>
    </source>
</reference>
<evidence type="ECO:0000313" key="2">
    <source>
        <dbReference type="EMBL" id="GIF24464.1"/>
    </source>
</evidence>
<dbReference type="EMBL" id="BOMY01000046">
    <property type="protein sequence ID" value="GIF24464.1"/>
    <property type="molecule type" value="Genomic_DNA"/>
</dbReference>
<accession>A0A919NV28</accession>
<protein>
    <submittedName>
        <fullName evidence="2">Uncharacterized protein</fullName>
    </submittedName>
</protein>
<dbReference type="Proteomes" id="UP000623608">
    <property type="component" value="Unassembled WGS sequence"/>
</dbReference>
<feature type="region of interest" description="Disordered" evidence="1">
    <location>
        <begin position="1"/>
        <end position="27"/>
    </location>
</feature>
<comment type="caution">
    <text evidence="2">The sequence shown here is derived from an EMBL/GenBank/DDBJ whole genome shotgun (WGS) entry which is preliminary data.</text>
</comment>
<dbReference type="AlphaFoldDB" id="A0A919NV28"/>